<name>A0A9D2IKP4_9BACT</name>
<gene>
    <name evidence="1" type="ORF">H9816_01880</name>
</gene>
<protein>
    <submittedName>
        <fullName evidence="1">Uncharacterized protein</fullName>
    </submittedName>
</protein>
<evidence type="ECO:0000313" key="2">
    <source>
        <dbReference type="Proteomes" id="UP000824014"/>
    </source>
</evidence>
<comment type="caution">
    <text evidence="1">The sequence shown here is derived from an EMBL/GenBank/DDBJ whole genome shotgun (WGS) entry which is preliminary data.</text>
</comment>
<reference evidence="1" key="1">
    <citation type="journal article" date="2021" name="PeerJ">
        <title>Extensive microbial diversity within the chicken gut microbiome revealed by metagenomics and culture.</title>
        <authorList>
            <person name="Gilroy R."/>
            <person name="Ravi A."/>
            <person name="Getino M."/>
            <person name="Pursley I."/>
            <person name="Horton D.L."/>
            <person name="Alikhan N.F."/>
            <person name="Baker D."/>
            <person name="Gharbi K."/>
            <person name="Hall N."/>
            <person name="Watson M."/>
            <person name="Adriaenssens E.M."/>
            <person name="Foster-Nyarko E."/>
            <person name="Jarju S."/>
            <person name="Secka A."/>
            <person name="Antonio M."/>
            <person name="Oren A."/>
            <person name="Chaudhuri R.R."/>
            <person name="La Ragione R."/>
            <person name="Hildebrand F."/>
            <person name="Pallen M.J."/>
        </authorList>
    </citation>
    <scope>NUCLEOTIDE SEQUENCE</scope>
    <source>
        <strain evidence="1">ChiHjej11B10-19426</strain>
    </source>
</reference>
<proteinExistence type="predicted"/>
<reference evidence="1" key="2">
    <citation type="submission" date="2021-04" db="EMBL/GenBank/DDBJ databases">
        <authorList>
            <person name="Gilroy R."/>
        </authorList>
    </citation>
    <scope>NUCLEOTIDE SEQUENCE</scope>
    <source>
        <strain evidence="1">ChiHjej11B10-19426</strain>
    </source>
</reference>
<dbReference type="EMBL" id="DXCC01000005">
    <property type="protein sequence ID" value="HIZ14653.1"/>
    <property type="molecule type" value="Genomic_DNA"/>
</dbReference>
<organism evidence="1 2">
    <name type="scientific">Candidatus Tidjanibacter faecipullorum</name>
    <dbReference type="NCBI Taxonomy" id="2838766"/>
    <lineage>
        <taxon>Bacteria</taxon>
        <taxon>Pseudomonadati</taxon>
        <taxon>Bacteroidota</taxon>
        <taxon>Bacteroidia</taxon>
        <taxon>Bacteroidales</taxon>
        <taxon>Rikenellaceae</taxon>
        <taxon>Tidjanibacter</taxon>
    </lineage>
</organism>
<sequence>MHINILRGDDTHLYPLVGPLVMNHDVLAYNRNYPFRTSSDYVWFIACGEQEEVAGFMPVQFRRQTATINNYYVAGDRPEVFSLLLARIVADLTHDLLLSAVVQTRHEALFAESGFDVTLRWTRYVKMFYPRHATKRL</sequence>
<accession>A0A9D2IKP4</accession>
<dbReference type="AlphaFoldDB" id="A0A9D2IKP4"/>
<dbReference type="Proteomes" id="UP000824014">
    <property type="component" value="Unassembled WGS sequence"/>
</dbReference>
<evidence type="ECO:0000313" key="1">
    <source>
        <dbReference type="EMBL" id="HIZ14653.1"/>
    </source>
</evidence>